<gene>
    <name evidence="1" type="ORF">EVAR_63692_1</name>
</gene>
<keyword evidence="2" id="KW-1185">Reference proteome</keyword>
<comment type="caution">
    <text evidence="1">The sequence shown here is derived from an EMBL/GenBank/DDBJ whole genome shotgun (WGS) entry which is preliminary data.</text>
</comment>
<dbReference type="Proteomes" id="UP000299102">
    <property type="component" value="Unassembled WGS sequence"/>
</dbReference>
<proteinExistence type="predicted"/>
<sequence>MRCAKRVCGKNNIKNQIVRCRVGDPRTRQGNEAAVDAGPWGGAAKSFIRSMGRSFRTKAATPAVGAVPSSVHRQRVNAASAMETFGLSQTRGL</sequence>
<evidence type="ECO:0000313" key="1">
    <source>
        <dbReference type="EMBL" id="GBP84810.1"/>
    </source>
</evidence>
<evidence type="ECO:0000313" key="2">
    <source>
        <dbReference type="Proteomes" id="UP000299102"/>
    </source>
</evidence>
<name>A0A4C1ZAR9_EUMVA</name>
<dbReference type="EMBL" id="BGZK01001699">
    <property type="protein sequence ID" value="GBP84810.1"/>
    <property type="molecule type" value="Genomic_DNA"/>
</dbReference>
<reference evidence="1 2" key="1">
    <citation type="journal article" date="2019" name="Commun. Biol.">
        <title>The bagworm genome reveals a unique fibroin gene that provides high tensile strength.</title>
        <authorList>
            <person name="Kono N."/>
            <person name="Nakamura H."/>
            <person name="Ohtoshi R."/>
            <person name="Tomita M."/>
            <person name="Numata K."/>
            <person name="Arakawa K."/>
        </authorList>
    </citation>
    <scope>NUCLEOTIDE SEQUENCE [LARGE SCALE GENOMIC DNA]</scope>
</reference>
<accession>A0A4C1ZAR9</accession>
<protein>
    <submittedName>
        <fullName evidence="1">Uncharacterized protein</fullName>
    </submittedName>
</protein>
<organism evidence="1 2">
    <name type="scientific">Eumeta variegata</name>
    <name type="common">Bagworm moth</name>
    <name type="synonym">Eumeta japonica</name>
    <dbReference type="NCBI Taxonomy" id="151549"/>
    <lineage>
        <taxon>Eukaryota</taxon>
        <taxon>Metazoa</taxon>
        <taxon>Ecdysozoa</taxon>
        <taxon>Arthropoda</taxon>
        <taxon>Hexapoda</taxon>
        <taxon>Insecta</taxon>
        <taxon>Pterygota</taxon>
        <taxon>Neoptera</taxon>
        <taxon>Endopterygota</taxon>
        <taxon>Lepidoptera</taxon>
        <taxon>Glossata</taxon>
        <taxon>Ditrysia</taxon>
        <taxon>Tineoidea</taxon>
        <taxon>Psychidae</taxon>
        <taxon>Oiketicinae</taxon>
        <taxon>Eumeta</taxon>
    </lineage>
</organism>
<dbReference type="AlphaFoldDB" id="A0A4C1ZAR9"/>